<name>A0ABT3G9M8_9BACT</name>
<proteinExistence type="predicted"/>
<keyword evidence="2" id="KW-1185">Reference proteome</keyword>
<dbReference type="RefSeq" id="WP_264516135.1">
    <property type="nucleotide sequence ID" value="NZ_JAPDDR010000016.1"/>
</dbReference>
<reference evidence="1" key="1">
    <citation type="submission" date="2022-10" db="EMBL/GenBank/DDBJ databases">
        <title>Luteolibacter sp. GHJ8, whole genome shotgun sequencing project.</title>
        <authorList>
            <person name="Zhao G."/>
            <person name="Shen L."/>
        </authorList>
    </citation>
    <scope>NUCLEOTIDE SEQUENCE</scope>
    <source>
        <strain evidence="1">GHJ8</strain>
    </source>
</reference>
<accession>A0ABT3G9M8</accession>
<protein>
    <submittedName>
        <fullName evidence="1">Uncharacterized protein</fullName>
    </submittedName>
</protein>
<dbReference type="Proteomes" id="UP001165653">
    <property type="component" value="Unassembled WGS sequence"/>
</dbReference>
<gene>
    <name evidence="1" type="ORF">OJ996_23415</name>
</gene>
<evidence type="ECO:0000313" key="1">
    <source>
        <dbReference type="EMBL" id="MCW1916556.1"/>
    </source>
</evidence>
<sequence length="65" mass="7244">MRKLLLSLLLVPLLLVVVLGFKGLLPGGDGVVARRKLATMQWERPDVAGWRTDAPQELRDPPDVR</sequence>
<comment type="caution">
    <text evidence="1">The sequence shown here is derived from an EMBL/GenBank/DDBJ whole genome shotgun (WGS) entry which is preliminary data.</text>
</comment>
<evidence type="ECO:0000313" key="2">
    <source>
        <dbReference type="Proteomes" id="UP001165653"/>
    </source>
</evidence>
<dbReference type="EMBL" id="JAPDDR010000016">
    <property type="protein sequence ID" value="MCW1916556.1"/>
    <property type="molecule type" value="Genomic_DNA"/>
</dbReference>
<organism evidence="1 2">
    <name type="scientific">Luteolibacter rhizosphaerae</name>
    <dbReference type="NCBI Taxonomy" id="2989719"/>
    <lineage>
        <taxon>Bacteria</taxon>
        <taxon>Pseudomonadati</taxon>
        <taxon>Verrucomicrobiota</taxon>
        <taxon>Verrucomicrobiia</taxon>
        <taxon>Verrucomicrobiales</taxon>
        <taxon>Verrucomicrobiaceae</taxon>
        <taxon>Luteolibacter</taxon>
    </lineage>
</organism>